<dbReference type="STRING" id="1481914.JCM19241_3200"/>
<gene>
    <name evidence="6" type="ORF">JCM19241_3200</name>
</gene>
<sequence>MHKDKYWAHLTSKDLINWEWKPLGLTPSDWFDSHGVFSGHALSNGEELMLFYTGNTRIGNERVRQTTQCLAVSQNGIDFKKLGPVVPELPPGVTEHIRDPKIVKRGDEWLMFLGAQTTDLKGRLAIYSSTDLKQWQFKGLFGEEQGDFGYMWECQISSN</sequence>
<evidence type="ECO:0000259" key="5">
    <source>
        <dbReference type="Pfam" id="PF00251"/>
    </source>
</evidence>
<dbReference type="GO" id="GO:0004564">
    <property type="term" value="F:beta-fructofuranosidase activity"/>
    <property type="evidence" value="ECO:0007669"/>
    <property type="project" value="UniProtKB-EC"/>
</dbReference>
<dbReference type="Gene3D" id="2.115.10.20">
    <property type="entry name" value="Glycosyl hydrolase domain, family 43"/>
    <property type="match status" value="1"/>
</dbReference>
<dbReference type="EMBL" id="BBSC01000004">
    <property type="protein sequence ID" value="GAM75288.1"/>
    <property type="molecule type" value="Genomic_DNA"/>
</dbReference>
<reference evidence="6 7" key="1">
    <citation type="submission" date="2015-01" db="EMBL/GenBank/DDBJ databases">
        <title>Vibrio sp. C94 JCM 19241 whole genome shotgun sequence.</title>
        <authorList>
            <person name="Sawabe T."/>
            <person name="Meirelles P."/>
            <person name="Feng G."/>
            <person name="Sayaka M."/>
            <person name="Hattori M."/>
            <person name="Ohkuma M."/>
        </authorList>
    </citation>
    <scope>NUCLEOTIDE SEQUENCE [LARGE SCALE GENOMIC DNA]</scope>
    <source>
        <strain evidence="7">JCM 19241</strain>
    </source>
</reference>
<evidence type="ECO:0000256" key="3">
    <source>
        <dbReference type="ARBA" id="ARBA00022801"/>
    </source>
</evidence>
<evidence type="ECO:0000256" key="1">
    <source>
        <dbReference type="ARBA" id="ARBA00009902"/>
    </source>
</evidence>
<keyword evidence="4" id="KW-0326">Glycosidase</keyword>
<dbReference type="InterPro" id="IPR013148">
    <property type="entry name" value="Glyco_hydro_32_N"/>
</dbReference>
<dbReference type="GO" id="GO:0005975">
    <property type="term" value="P:carbohydrate metabolic process"/>
    <property type="evidence" value="ECO:0007669"/>
    <property type="project" value="InterPro"/>
</dbReference>
<proteinExistence type="inferred from homology"/>
<dbReference type="PANTHER" id="PTHR43101">
    <property type="entry name" value="BETA-FRUCTOSIDASE"/>
    <property type="match status" value="1"/>
</dbReference>
<evidence type="ECO:0000313" key="6">
    <source>
        <dbReference type="EMBL" id="GAM75288.1"/>
    </source>
</evidence>
<dbReference type="PANTHER" id="PTHR43101:SF1">
    <property type="entry name" value="BETA-FRUCTOSIDASE"/>
    <property type="match status" value="1"/>
</dbReference>
<dbReference type="SMART" id="SM00640">
    <property type="entry name" value="Glyco_32"/>
    <property type="match status" value="1"/>
</dbReference>
<dbReference type="EC" id="3.2.1.26" evidence="2"/>
<dbReference type="InterPro" id="IPR001362">
    <property type="entry name" value="Glyco_hydro_32"/>
</dbReference>
<dbReference type="AlphaFoldDB" id="A0A0B8QJI8"/>
<evidence type="ECO:0000313" key="7">
    <source>
        <dbReference type="Proteomes" id="UP000031666"/>
    </source>
</evidence>
<organism evidence="6 7">
    <name type="scientific">Vibrio ishigakensis</name>
    <dbReference type="NCBI Taxonomy" id="1481914"/>
    <lineage>
        <taxon>Bacteria</taxon>
        <taxon>Pseudomonadati</taxon>
        <taxon>Pseudomonadota</taxon>
        <taxon>Gammaproteobacteria</taxon>
        <taxon>Vibrionales</taxon>
        <taxon>Vibrionaceae</taxon>
        <taxon>Vibrio</taxon>
    </lineage>
</organism>
<dbReference type="InterPro" id="IPR023296">
    <property type="entry name" value="Glyco_hydro_beta-prop_sf"/>
</dbReference>
<dbReference type="Pfam" id="PF00251">
    <property type="entry name" value="Glyco_hydro_32N"/>
    <property type="match status" value="1"/>
</dbReference>
<dbReference type="SUPFAM" id="SSF75005">
    <property type="entry name" value="Arabinanase/levansucrase/invertase"/>
    <property type="match status" value="1"/>
</dbReference>
<dbReference type="InterPro" id="IPR051214">
    <property type="entry name" value="GH32_Enzymes"/>
</dbReference>
<name>A0A0B8QJI8_9VIBR</name>
<comment type="similarity">
    <text evidence="1">Belongs to the glycosyl hydrolase 32 family.</text>
</comment>
<evidence type="ECO:0000256" key="4">
    <source>
        <dbReference type="ARBA" id="ARBA00023295"/>
    </source>
</evidence>
<evidence type="ECO:0000256" key="2">
    <source>
        <dbReference type="ARBA" id="ARBA00012758"/>
    </source>
</evidence>
<reference evidence="6 7" key="2">
    <citation type="submission" date="2015-01" db="EMBL/GenBank/DDBJ databases">
        <authorList>
            <consortium name="NBRP consortium"/>
            <person name="Sawabe T."/>
            <person name="Meirelles P."/>
            <person name="Feng G."/>
            <person name="Sayaka M."/>
            <person name="Hattori M."/>
            <person name="Ohkuma M."/>
        </authorList>
    </citation>
    <scope>NUCLEOTIDE SEQUENCE [LARGE SCALE GENOMIC DNA]</scope>
    <source>
        <strain evidence="7">JCM 19241</strain>
    </source>
</reference>
<keyword evidence="3 6" id="KW-0378">Hydrolase</keyword>
<dbReference type="Proteomes" id="UP000031666">
    <property type="component" value="Unassembled WGS sequence"/>
</dbReference>
<accession>A0A0B8QJI8</accession>
<feature type="domain" description="Glycosyl hydrolase family 32 N-terminal" evidence="5">
    <location>
        <begin position="2"/>
        <end position="154"/>
    </location>
</feature>
<protein>
    <recommendedName>
        <fullName evidence="2">beta-fructofuranosidase</fullName>
        <ecNumber evidence="2">3.2.1.26</ecNumber>
    </recommendedName>
</protein>
<comment type="caution">
    <text evidence="6">The sequence shown here is derived from an EMBL/GenBank/DDBJ whole genome shotgun (WGS) entry which is preliminary data.</text>
</comment>